<comment type="caution">
    <text evidence="2">The sequence shown here is derived from an EMBL/GenBank/DDBJ whole genome shotgun (WGS) entry which is preliminary data.</text>
</comment>
<organism evidence="2 3">
    <name type="scientific">Dryococelus australis</name>
    <dbReference type="NCBI Taxonomy" id="614101"/>
    <lineage>
        <taxon>Eukaryota</taxon>
        <taxon>Metazoa</taxon>
        <taxon>Ecdysozoa</taxon>
        <taxon>Arthropoda</taxon>
        <taxon>Hexapoda</taxon>
        <taxon>Insecta</taxon>
        <taxon>Pterygota</taxon>
        <taxon>Neoptera</taxon>
        <taxon>Polyneoptera</taxon>
        <taxon>Phasmatodea</taxon>
        <taxon>Verophasmatodea</taxon>
        <taxon>Anareolatae</taxon>
        <taxon>Phasmatidae</taxon>
        <taxon>Eurycanthinae</taxon>
        <taxon>Dryococelus</taxon>
    </lineage>
</organism>
<evidence type="ECO:0000313" key="2">
    <source>
        <dbReference type="EMBL" id="KAJ8886218.1"/>
    </source>
</evidence>
<protein>
    <submittedName>
        <fullName evidence="2">Uncharacterized protein</fullName>
    </submittedName>
</protein>
<evidence type="ECO:0000256" key="1">
    <source>
        <dbReference type="SAM" id="MobiDB-lite"/>
    </source>
</evidence>
<dbReference type="EMBL" id="JARBHB010000004">
    <property type="protein sequence ID" value="KAJ8886218.1"/>
    <property type="molecule type" value="Genomic_DNA"/>
</dbReference>
<name>A0ABQ9HPD2_9NEOP</name>
<proteinExistence type="predicted"/>
<keyword evidence="3" id="KW-1185">Reference proteome</keyword>
<feature type="region of interest" description="Disordered" evidence="1">
    <location>
        <begin position="357"/>
        <end position="393"/>
    </location>
</feature>
<feature type="region of interest" description="Disordered" evidence="1">
    <location>
        <begin position="667"/>
        <end position="695"/>
    </location>
</feature>
<gene>
    <name evidence="2" type="ORF">PR048_012427</name>
</gene>
<accession>A0ABQ9HPD2</accession>
<sequence length="1089" mass="121782">MEYGVWHYGAERQTLRHDEKRLEAFEIHSLRRECLLTDAMEGIVCGKRLKGRRRYKLIDDIKGNRKYMNLKRLAEDRRAWRDTTALVECGHAFLYVRHLLKMGGGSYPSGLPGPPMPQVLLSFHIRQSVIVVVTLVSILGLKALAMWPQHVLTHSDTCSHCVLQANSSRKDAADKTVMASDSCTFRQTTNKFKHHNYIVNYFPYPQLRARHGKILVDNIDDKTSLNTCFVQRQDHKCCDKQKLLTVNEKICSNVNTKTPISSEAAMMIYKELTAFLLPAQCCQPLTCCTRGSAANCKSTVMARREVQIKNTFSIHEIKSLIQQNHKSYDVGFCKDEIPGGWLYYWLGNWDLGQGQVPPKNHEAETLTTADPSFSTPALTRQDACPPRSTRRQPTSFTYISPDAAGLGQPVLSYLSCHLEHCSVLRHTEIFQVLRMATKTKAVYCYLQNAKYAQQSSSDPLASLQVSINGDPPKSKFVGFRKLAHLRPAVRPCVNTYIKGIGGPHSTTALISPLSVGYQWRLLLSLCSKPILDIHCKVVSSSRCTPYLVKRWLCLTSPEYHPVVRGLVNKTETGYSWSNPHFWSSESVAWNGHFRSTLAVVGLFPCTDGLFWHHKEIIHLGVRKLSYVLGGITHRSQLGMPEANHKIHFGMMSLVYIDVCHLYQLEDSTTSPPSPTLRVNKPSAASGHAQAPPKIRKGREMVRGCYPYSGLAPETRAPAKASAPSEAPRLVLPAATGQYYSRVTRVRAAQLTVLSGQIALCHFKLRHTTRREEQKITHLASRQQVGLTSQTASRQVERDCAALLRQRDTLGSRMPPSGAQHQRGGTVDFVSYDPVPSLPPGLTMPDSSNCTKLALVLKTTWFYSNITLRTSISVICANGNLLSISNTGMVTTCTYFQQQQKVSLKCDTNCKSNLECPMRTRSAKCTQRSYRSGSEFTTVDGGGCLLAKGNFLSVKEIKKERERQASPSRQLFSVTVSLNKTTPYPFQLNPAGVHWTNSLFLMLASLAICLEEVSSKLKDTETGSVGVQLFNDAVQCLATFCARYIQQTVAMFTAAAMLVMTCNDKKELCHIFEIQNLRCNVANNTRKFFT</sequence>
<evidence type="ECO:0000313" key="3">
    <source>
        <dbReference type="Proteomes" id="UP001159363"/>
    </source>
</evidence>
<reference evidence="2 3" key="1">
    <citation type="submission" date="2023-02" db="EMBL/GenBank/DDBJ databases">
        <title>LHISI_Scaffold_Assembly.</title>
        <authorList>
            <person name="Stuart O.P."/>
            <person name="Cleave R."/>
            <person name="Magrath M.J.L."/>
            <person name="Mikheyev A.S."/>
        </authorList>
    </citation>
    <scope>NUCLEOTIDE SEQUENCE [LARGE SCALE GENOMIC DNA]</scope>
    <source>
        <strain evidence="2">Daus_M_001</strain>
        <tissue evidence="2">Leg muscle</tissue>
    </source>
</reference>
<dbReference type="Proteomes" id="UP001159363">
    <property type="component" value="Chromosome X"/>
</dbReference>
<feature type="compositionally biased region" description="Polar residues" evidence="1">
    <location>
        <begin position="365"/>
        <end position="378"/>
    </location>
</feature>